<feature type="non-terminal residue" evidence="1">
    <location>
        <position position="85"/>
    </location>
</feature>
<dbReference type="AlphaFoldDB" id="A0A0B6YWY3"/>
<name>A0A0B6YWY3_9EUPU</name>
<sequence>IDTQDDETHLKVFDYTQIESLKYVPNTSDPFTNSKNLTFSEFLERERCDFESSLVQGPIKTYTSLDYQDYELTMEHETQVKSPEV</sequence>
<protein>
    <submittedName>
        <fullName evidence="1">Uncharacterized protein</fullName>
    </submittedName>
</protein>
<dbReference type="EMBL" id="HACG01013792">
    <property type="protein sequence ID" value="CEK60657.1"/>
    <property type="molecule type" value="Transcribed_RNA"/>
</dbReference>
<reference evidence="1" key="1">
    <citation type="submission" date="2014-12" db="EMBL/GenBank/DDBJ databases">
        <title>Insight into the proteome of Arion vulgaris.</title>
        <authorList>
            <person name="Aradska J."/>
            <person name="Bulat T."/>
            <person name="Smidak R."/>
            <person name="Sarate P."/>
            <person name="Gangsoo J."/>
            <person name="Sialana F."/>
            <person name="Bilban M."/>
            <person name="Lubec G."/>
        </authorList>
    </citation>
    <scope>NUCLEOTIDE SEQUENCE</scope>
    <source>
        <tissue evidence="1">Skin</tissue>
    </source>
</reference>
<evidence type="ECO:0000313" key="1">
    <source>
        <dbReference type="EMBL" id="CEK60657.1"/>
    </source>
</evidence>
<gene>
    <name evidence="1" type="primary">ORF40023</name>
</gene>
<proteinExistence type="predicted"/>
<accession>A0A0B6YWY3</accession>
<feature type="non-terminal residue" evidence="1">
    <location>
        <position position="1"/>
    </location>
</feature>
<organism evidence="1">
    <name type="scientific">Arion vulgaris</name>
    <dbReference type="NCBI Taxonomy" id="1028688"/>
    <lineage>
        <taxon>Eukaryota</taxon>
        <taxon>Metazoa</taxon>
        <taxon>Spiralia</taxon>
        <taxon>Lophotrochozoa</taxon>
        <taxon>Mollusca</taxon>
        <taxon>Gastropoda</taxon>
        <taxon>Heterobranchia</taxon>
        <taxon>Euthyneura</taxon>
        <taxon>Panpulmonata</taxon>
        <taxon>Eupulmonata</taxon>
        <taxon>Stylommatophora</taxon>
        <taxon>Helicina</taxon>
        <taxon>Arionoidea</taxon>
        <taxon>Arionidae</taxon>
        <taxon>Arion</taxon>
    </lineage>
</organism>